<sequence>MEPTRDEPSEHEPPEHEPPEHELSGSNRGPVAALVVVLLLVVVGFVLTQALRKNANIQDCVASGRTNCAPVATGNN</sequence>
<dbReference type="AlphaFoldDB" id="A0A8J2YQR7"/>
<dbReference type="Proteomes" id="UP000646365">
    <property type="component" value="Unassembled WGS sequence"/>
</dbReference>
<keyword evidence="2" id="KW-0812">Transmembrane</keyword>
<name>A0A8J2YQR7_9PROT</name>
<accession>A0A8J2YQR7</accession>
<feature type="region of interest" description="Disordered" evidence="1">
    <location>
        <begin position="1"/>
        <end position="27"/>
    </location>
</feature>
<evidence type="ECO:0000313" key="4">
    <source>
        <dbReference type="Proteomes" id="UP000646365"/>
    </source>
</evidence>
<evidence type="ECO:0000313" key="3">
    <source>
        <dbReference type="EMBL" id="GGF02038.1"/>
    </source>
</evidence>
<evidence type="ECO:0000256" key="1">
    <source>
        <dbReference type="SAM" id="MobiDB-lite"/>
    </source>
</evidence>
<keyword evidence="2" id="KW-1133">Transmembrane helix</keyword>
<evidence type="ECO:0000256" key="2">
    <source>
        <dbReference type="SAM" id="Phobius"/>
    </source>
</evidence>
<proteinExistence type="predicted"/>
<protein>
    <submittedName>
        <fullName evidence="3">Uncharacterized protein</fullName>
    </submittedName>
</protein>
<dbReference type="EMBL" id="BMJQ01000001">
    <property type="protein sequence ID" value="GGF02038.1"/>
    <property type="molecule type" value="Genomic_DNA"/>
</dbReference>
<feature type="transmembrane region" description="Helical" evidence="2">
    <location>
        <begin position="31"/>
        <end position="48"/>
    </location>
</feature>
<reference evidence="3" key="2">
    <citation type="submission" date="2020-09" db="EMBL/GenBank/DDBJ databases">
        <authorList>
            <person name="Sun Q."/>
            <person name="Zhou Y."/>
        </authorList>
    </citation>
    <scope>NUCLEOTIDE SEQUENCE</scope>
    <source>
        <strain evidence="3">CGMCC 1.15725</strain>
    </source>
</reference>
<comment type="caution">
    <text evidence="3">The sequence shown here is derived from an EMBL/GenBank/DDBJ whole genome shotgun (WGS) entry which is preliminary data.</text>
</comment>
<organism evidence="3 4">
    <name type="scientific">Aliidongia dinghuensis</name>
    <dbReference type="NCBI Taxonomy" id="1867774"/>
    <lineage>
        <taxon>Bacteria</taxon>
        <taxon>Pseudomonadati</taxon>
        <taxon>Pseudomonadota</taxon>
        <taxon>Alphaproteobacteria</taxon>
        <taxon>Rhodospirillales</taxon>
        <taxon>Dongiaceae</taxon>
        <taxon>Aliidongia</taxon>
    </lineage>
</organism>
<keyword evidence="4" id="KW-1185">Reference proteome</keyword>
<feature type="compositionally biased region" description="Basic and acidic residues" evidence="1">
    <location>
        <begin position="1"/>
        <end position="23"/>
    </location>
</feature>
<dbReference type="RefSeq" id="WP_189042551.1">
    <property type="nucleotide sequence ID" value="NZ_BMJQ01000001.1"/>
</dbReference>
<keyword evidence="2" id="KW-0472">Membrane</keyword>
<gene>
    <name evidence="3" type="ORF">GCM10011611_04420</name>
</gene>
<reference evidence="3" key="1">
    <citation type="journal article" date="2014" name="Int. J. Syst. Evol. Microbiol.">
        <title>Complete genome sequence of Corynebacterium casei LMG S-19264T (=DSM 44701T), isolated from a smear-ripened cheese.</title>
        <authorList>
            <consortium name="US DOE Joint Genome Institute (JGI-PGF)"/>
            <person name="Walter F."/>
            <person name="Albersmeier A."/>
            <person name="Kalinowski J."/>
            <person name="Ruckert C."/>
        </authorList>
    </citation>
    <scope>NUCLEOTIDE SEQUENCE</scope>
    <source>
        <strain evidence="3">CGMCC 1.15725</strain>
    </source>
</reference>